<dbReference type="Proteomes" id="UP000054107">
    <property type="component" value="Unassembled WGS sequence"/>
</dbReference>
<name>A0A0B7NIU8_9FUNG</name>
<evidence type="ECO:0000256" key="1">
    <source>
        <dbReference type="SAM" id="MobiDB-lite"/>
    </source>
</evidence>
<dbReference type="InterPro" id="IPR017850">
    <property type="entry name" value="Alkaline_phosphatase_core_sf"/>
</dbReference>
<dbReference type="Gene3D" id="3.40.720.10">
    <property type="entry name" value="Alkaline Phosphatase, subunit A"/>
    <property type="match status" value="1"/>
</dbReference>
<dbReference type="CDD" id="cd16018">
    <property type="entry name" value="Enpp"/>
    <property type="match status" value="1"/>
</dbReference>
<dbReference type="STRING" id="35722.A0A0B7NIU8"/>
<proteinExistence type="predicted"/>
<keyword evidence="4" id="KW-1185">Reference proteome</keyword>
<dbReference type="Pfam" id="PF01663">
    <property type="entry name" value="Phosphodiest"/>
    <property type="match status" value="1"/>
</dbReference>
<evidence type="ECO:0008006" key="5">
    <source>
        <dbReference type="Google" id="ProtNLM"/>
    </source>
</evidence>
<evidence type="ECO:0000313" key="4">
    <source>
        <dbReference type="Proteomes" id="UP000054107"/>
    </source>
</evidence>
<dbReference type="PANTHER" id="PTHR10151">
    <property type="entry name" value="ECTONUCLEOTIDE PYROPHOSPHATASE/PHOSPHODIESTERASE"/>
    <property type="match status" value="1"/>
</dbReference>
<evidence type="ECO:0000313" key="3">
    <source>
        <dbReference type="EMBL" id="CEP14883.1"/>
    </source>
</evidence>
<reference evidence="3 4" key="1">
    <citation type="submission" date="2014-09" db="EMBL/GenBank/DDBJ databases">
        <authorList>
            <person name="Ellenberger Sabrina"/>
        </authorList>
    </citation>
    <scope>NUCLEOTIDE SEQUENCE [LARGE SCALE GENOMIC DNA]</scope>
    <source>
        <strain evidence="3 4">CBS 412.66</strain>
    </source>
</reference>
<evidence type="ECO:0000256" key="2">
    <source>
        <dbReference type="SAM" id="Phobius"/>
    </source>
</evidence>
<dbReference type="PANTHER" id="PTHR10151:SF120">
    <property type="entry name" value="BIS(5'-ADENOSYL)-TRIPHOSPHATASE"/>
    <property type="match status" value="1"/>
</dbReference>
<dbReference type="AlphaFoldDB" id="A0A0B7NIU8"/>
<dbReference type="SUPFAM" id="SSF53649">
    <property type="entry name" value="Alkaline phosphatase-like"/>
    <property type="match status" value="1"/>
</dbReference>
<keyword evidence="2" id="KW-0472">Membrane</keyword>
<dbReference type="GO" id="GO:0017111">
    <property type="term" value="F:ribonucleoside triphosphate phosphatase activity"/>
    <property type="evidence" value="ECO:0007669"/>
    <property type="project" value="TreeGrafter"/>
</dbReference>
<feature type="transmembrane region" description="Helical" evidence="2">
    <location>
        <begin position="38"/>
        <end position="61"/>
    </location>
</feature>
<dbReference type="GO" id="GO:0009141">
    <property type="term" value="P:nucleoside triphosphate metabolic process"/>
    <property type="evidence" value="ECO:0007669"/>
    <property type="project" value="TreeGrafter"/>
</dbReference>
<accession>A0A0B7NIU8</accession>
<feature type="compositionally biased region" description="Polar residues" evidence="1">
    <location>
        <begin position="12"/>
        <end position="23"/>
    </location>
</feature>
<dbReference type="EMBL" id="LN731777">
    <property type="protein sequence ID" value="CEP14883.1"/>
    <property type="molecule type" value="Genomic_DNA"/>
</dbReference>
<keyword evidence="2" id="KW-1133">Transmembrane helix</keyword>
<sequence length="470" mass="52730">MDPTESDRIIPATTNHTRYQSIGPTGPEEQASPVQHKVGAVALVAMAVLLFSGVVVCGLTATDDRPFFNNGTHAFAPTVIFISLDGTVNQDLEFHITPVLSAMADNGVRAEYMTPSFPPITFPNHWSLVTGLYPEAHGIVGNYFYDANLNDSFYYKSPDKSWDSKWWGGEPIWITAVQQNKKSGVIMWPGCSTEINGVRPSYSVAFHDHVTADDKVDQVFDWIDLPLEDRPQFIGMYVPEVDQSGHANGPYANEASHFSLHLADQSIGRLLDGLKQRNLTDIVNVIVVSDHGMSATDSSRLIYYDDVLTQQELDLIWTIEAFPMLGIRPRLDVDQDKAVETLYQAFRRLYDSLETPHFKVYKKQDFPDRFHFRDNVRIPPLLVLPDPGWNLITHKDYRGGSPYQPRGVHGYDNLSPESRAIFVAQGPNFPKGKTATPFWNVELYNVMSRILNLKPASNNSTLNGILDISE</sequence>
<gene>
    <name evidence="3" type="primary">PARPA_09073.1 scaffold 35524</name>
</gene>
<dbReference type="OrthoDB" id="415411at2759"/>
<dbReference type="Gene3D" id="3.30.1360.180">
    <property type="match status" value="1"/>
</dbReference>
<protein>
    <recommendedName>
        <fullName evidence="5">Phosphodiest-domain-containing protein</fullName>
    </recommendedName>
</protein>
<organism evidence="3 4">
    <name type="scientific">Parasitella parasitica</name>
    <dbReference type="NCBI Taxonomy" id="35722"/>
    <lineage>
        <taxon>Eukaryota</taxon>
        <taxon>Fungi</taxon>
        <taxon>Fungi incertae sedis</taxon>
        <taxon>Mucoromycota</taxon>
        <taxon>Mucoromycotina</taxon>
        <taxon>Mucoromycetes</taxon>
        <taxon>Mucorales</taxon>
        <taxon>Mucorineae</taxon>
        <taxon>Mucoraceae</taxon>
        <taxon>Parasitella</taxon>
    </lineage>
</organism>
<feature type="region of interest" description="Disordered" evidence="1">
    <location>
        <begin position="1"/>
        <end position="31"/>
    </location>
</feature>
<keyword evidence="2" id="KW-0812">Transmembrane</keyword>
<dbReference type="GO" id="GO:0047429">
    <property type="term" value="F:nucleoside triphosphate diphosphatase activity"/>
    <property type="evidence" value="ECO:0007669"/>
    <property type="project" value="TreeGrafter"/>
</dbReference>
<dbReference type="InterPro" id="IPR002591">
    <property type="entry name" value="Phosphodiest/P_Trfase"/>
</dbReference>